<protein>
    <recommendedName>
        <fullName evidence="3">Peptidase M20 dimerisation domain-containing protein</fullName>
    </recommendedName>
</protein>
<dbReference type="PANTHER" id="PTHR43808:SF17">
    <property type="entry name" value="PEPTIDASE M20"/>
    <property type="match status" value="1"/>
</dbReference>
<dbReference type="InterPro" id="IPR002933">
    <property type="entry name" value="Peptidase_M20"/>
</dbReference>
<name>A0A9E6Y1F5_9ACTN</name>
<dbReference type="RefSeq" id="WP_259311939.1">
    <property type="nucleotide sequence ID" value="NZ_CP087164.1"/>
</dbReference>
<gene>
    <name evidence="4" type="ORF">DSM104329_04320</name>
</gene>
<dbReference type="InterPro" id="IPR011650">
    <property type="entry name" value="Peptidase_M20_dimer"/>
</dbReference>
<dbReference type="Proteomes" id="UP001162834">
    <property type="component" value="Chromosome"/>
</dbReference>
<evidence type="ECO:0000313" key="5">
    <source>
        <dbReference type="Proteomes" id="UP001162834"/>
    </source>
</evidence>
<keyword evidence="2" id="KW-0378">Hydrolase</keyword>
<evidence type="ECO:0000259" key="3">
    <source>
        <dbReference type="Pfam" id="PF07687"/>
    </source>
</evidence>
<organism evidence="4 5">
    <name type="scientific">Capillimicrobium parvum</name>
    <dbReference type="NCBI Taxonomy" id="2884022"/>
    <lineage>
        <taxon>Bacteria</taxon>
        <taxon>Bacillati</taxon>
        <taxon>Actinomycetota</taxon>
        <taxon>Thermoleophilia</taxon>
        <taxon>Solirubrobacterales</taxon>
        <taxon>Capillimicrobiaceae</taxon>
        <taxon>Capillimicrobium</taxon>
    </lineage>
</organism>
<dbReference type="InterPro" id="IPR036264">
    <property type="entry name" value="Bact_exopeptidase_dim_dom"/>
</dbReference>
<dbReference type="KEGG" id="sbae:DSM104329_04320"/>
<accession>A0A9E6Y1F5</accession>
<evidence type="ECO:0000256" key="2">
    <source>
        <dbReference type="ARBA" id="ARBA00022801"/>
    </source>
</evidence>
<dbReference type="SUPFAM" id="SSF55031">
    <property type="entry name" value="Bacterial exopeptidase dimerisation domain"/>
    <property type="match status" value="1"/>
</dbReference>
<evidence type="ECO:0000256" key="1">
    <source>
        <dbReference type="ARBA" id="ARBA00022723"/>
    </source>
</evidence>
<dbReference type="Gene3D" id="3.40.630.10">
    <property type="entry name" value="Zn peptidases"/>
    <property type="match status" value="1"/>
</dbReference>
<dbReference type="PANTHER" id="PTHR43808">
    <property type="entry name" value="ACETYLORNITHINE DEACETYLASE"/>
    <property type="match status" value="1"/>
</dbReference>
<sequence length="354" mass="35617">MGAVDALVADALRICAVAAPTFDEGARAALVADLLREAGARPEVDAVGDVVARFGPEHGPAAIVAAHLDTVFDAATPLQPRRDGDLLRGPGIGDDSLAVAALVHLARRLGAAPPGHPVVLAATVGEEGLGDLRGARALLDDVECDAFVALEGHGLESIQIAGIGSARLIATTRGPGGHSWGDRGTPSAVHALVGALHAALRAAGRGHVNVGVVRGGTTINTIAAEAEAEIDLRDEDDAVLDRRTAAVTAALQTARAEVRQVGRRPAGRTPADHPLVAAAQAARAAAGLGPAEESASSTDANAAMGRGIPAVCVSLTHGANAHRIDEHVELAPLPAGLAAVEHLLDALGRGLGDR</sequence>
<dbReference type="Gene3D" id="3.30.70.360">
    <property type="match status" value="1"/>
</dbReference>
<dbReference type="Pfam" id="PF01546">
    <property type="entry name" value="Peptidase_M20"/>
    <property type="match status" value="1"/>
</dbReference>
<dbReference type="GO" id="GO:0016787">
    <property type="term" value="F:hydrolase activity"/>
    <property type="evidence" value="ECO:0007669"/>
    <property type="project" value="UniProtKB-KW"/>
</dbReference>
<keyword evidence="1" id="KW-0479">Metal-binding</keyword>
<dbReference type="GO" id="GO:0046872">
    <property type="term" value="F:metal ion binding"/>
    <property type="evidence" value="ECO:0007669"/>
    <property type="project" value="UniProtKB-KW"/>
</dbReference>
<evidence type="ECO:0000313" key="4">
    <source>
        <dbReference type="EMBL" id="UGS37898.1"/>
    </source>
</evidence>
<dbReference type="Pfam" id="PF07687">
    <property type="entry name" value="M20_dimer"/>
    <property type="match status" value="1"/>
</dbReference>
<reference evidence="4" key="1">
    <citation type="journal article" date="2022" name="Int. J. Syst. Evol. Microbiol.">
        <title>Pseudomonas aegrilactucae sp. nov. and Pseudomonas morbosilactucae sp. nov., pathogens causing bacterial rot of lettuce in Japan.</title>
        <authorList>
            <person name="Sawada H."/>
            <person name="Fujikawa T."/>
            <person name="Satou M."/>
        </authorList>
    </citation>
    <scope>NUCLEOTIDE SEQUENCE</scope>
    <source>
        <strain evidence="4">0166_1</strain>
    </source>
</reference>
<feature type="domain" description="Peptidase M20 dimerisation" evidence="3">
    <location>
        <begin position="164"/>
        <end position="254"/>
    </location>
</feature>
<keyword evidence="5" id="KW-1185">Reference proteome</keyword>
<dbReference type="AlphaFoldDB" id="A0A9E6Y1F5"/>
<proteinExistence type="predicted"/>
<dbReference type="EMBL" id="CP087164">
    <property type="protein sequence ID" value="UGS37898.1"/>
    <property type="molecule type" value="Genomic_DNA"/>
</dbReference>
<dbReference type="SUPFAM" id="SSF53187">
    <property type="entry name" value="Zn-dependent exopeptidases"/>
    <property type="match status" value="1"/>
</dbReference>
<dbReference type="InterPro" id="IPR050072">
    <property type="entry name" value="Peptidase_M20A"/>
</dbReference>